<gene>
    <name evidence="1" type="ORF">NDU88_006746</name>
</gene>
<sequence length="97" mass="10897">MQLRPRVMNMVRSARGQKENYRGVFPLLLLKWRCRVPCTVRRGTPGTCVAQGKEQTLLSLTASVHQRHTWDVRSTGYGTDPALTRCTSAPEALVART</sequence>
<reference evidence="1" key="1">
    <citation type="journal article" date="2022" name="bioRxiv">
        <title>Sequencing and chromosome-scale assembly of the giantPleurodeles waltlgenome.</title>
        <authorList>
            <person name="Brown T."/>
            <person name="Elewa A."/>
            <person name="Iarovenko S."/>
            <person name="Subramanian E."/>
            <person name="Araus A.J."/>
            <person name="Petzold A."/>
            <person name="Susuki M."/>
            <person name="Suzuki K.-i.T."/>
            <person name="Hayashi T."/>
            <person name="Toyoda A."/>
            <person name="Oliveira C."/>
            <person name="Osipova E."/>
            <person name="Leigh N.D."/>
            <person name="Simon A."/>
            <person name="Yun M.H."/>
        </authorList>
    </citation>
    <scope>NUCLEOTIDE SEQUENCE</scope>
    <source>
        <strain evidence="1">20211129_DDA</strain>
        <tissue evidence="1">Liver</tissue>
    </source>
</reference>
<protein>
    <submittedName>
        <fullName evidence="1">Uncharacterized protein</fullName>
    </submittedName>
</protein>
<name>A0AAV7SQD1_PLEWA</name>
<accession>A0AAV7SQD1</accession>
<dbReference type="Proteomes" id="UP001066276">
    <property type="component" value="Chromosome 4_2"/>
</dbReference>
<comment type="caution">
    <text evidence="1">The sequence shown here is derived from an EMBL/GenBank/DDBJ whole genome shotgun (WGS) entry which is preliminary data.</text>
</comment>
<evidence type="ECO:0000313" key="1">
    <source>
        <dbReference type="EMBL" id="KAJ1166342.1"/>
    </source>
</evidence>
<proteinExistence type="predicted"/>
<dbReference type="AlphaFoldDB" id="A0AAV7SQD1"/>
<organism evidence="1 2">
    <name type="scientific">Pleurodeles waltl</name>
    <name type="common">Iberian ribbed newt</name>
    <dbReference type="NCBI Taxonomy" id="8319"/>
    <lineage>
        <taxon>Eukaryota</taxon>
        <taxon>Metazoa</taxon>
        <taxon>Chordata</taxon>
        <taxon>Craniata</taxon>
        <taxon>Vertebrata</taxon>
        <taxon>Euteleostomi</taxon>
        <taxon>Amphibia</taxon>
        <taxon>Batrachia</taxon>
        <taxon>Caudata</taxon>
        <taxon>Salamandroidea</taxon>
        <taxon>Salamandridae</taxon>
        <taxon>Pleurodelinae</taxon>
        <taxon>Pleurodeles</taxon>
    </lineage>
</organism>
<keyword evidence="2" id="KW-1185">Reference proteome</keyword>
<dbReference type="EMBL" id="JANPWB010000008">
    <property type="protein sequence ID" value="KAJ1166342.1"/>
    <property type="molecule type" value="Genomic_DNA"/>
</dbReference>
<evidence type="ECO:0000313" key="2">
    <source>
        <dbReference type="Proteomes" id="UP001066276"/>
    </source>
</evidence>